<protein>
    <submittedName>
        <fullName evidence="2">Uncharacterized protein</fullName>
    </submittedName>
</protein>
<keyword evidence="1" id="KW-0472">Membrane</keyword>
<dbReference type="EMBL" id="BOPH01000036">
    <property type="protein sequence ID" value="GIJ68083.1"/>
    <property type="molecule type" value="Genomic_DNA"/>
</dbReference>
<keyword evidence="1" id="KW-1133">Transmembrane helix</keyword>
<comment type="caution">
    <text evidence="2">The sequence shown here is derived from an EMBL/GenBank/DDBJ whole genome shotgun (WGS) entry which is preliminary data.</text>
</comment>
<evidence type="ECO:0000313" key="2">
    <source>
        <dbReference type="EMBL" id="GIJ68083.1"/>
    </source>
</evidence>
<dbReference type="Proteomes" id="UP000635606">
    <property type="component" value="Unassembled WGS sequence"/>
</dbReference>
<accession>A0A8J4EB53</accession>
<evidence type="ECO:0000256" key="1">
    <source>
        <dbReference type="SAM" id="Phobius"/>
    </source>
</evidence>
<gene>
    <name evidence="2" type="ORF">Voc01_030000</name>
</gene>
<keyword evidence="1" id="KW-0812">Transmembrane</keyword>
<proteinExistence type="predicted"/>
<dbReference type="AlphaFoldDB" id="A0A8J4EB53"/>
<dbReference type="RefSeq" id="WP_203928032.1">
    <property type="nucleotide sequence ID" value="NZ_BOPH01000036.1"/>
</dbReference>
<keyword evidence="3" id="KW-1185">Reference proteome</keyword>
<evidence type="ECO:0000313" key="3">
    <source>
        <dbReference type="Proteomes" id="UP000635606"/>
    </source>
</evidence>
<name>A0A8J4EB53_9ACTN</name>
<organism evidence="2 3">
    <name type="scientific">Virgisporangium ochraceum</name>
    <dbReference type="NCBI Taxonomy" id="65505"/>
    <lineage>
        <taxon>Bacteria</taxon>
        <taxon>Bacillati</taxon>
        <taxon>Actinomycetota</taxon>
        <taxon>Actinomycetes</taxon>
        <taxon>Micromonosporales</taxon>
        <taxon>Micromonosporaceae</taxon>
        <taxon>Virgisporangium</taxon>
    </lineage>
</organism>
<reference evidence="2" key="1">
    <citation type="submission" date="2021-01" db="EMBL/GenBank/DDBJ databases">
        <title>Whole genome shotgun sequence of Virgisporangium ochraceum NBRC 16418.</title>
        <authorList>
            <person name="Komaki H."/>
            <person name="Tamura T."/>
        </authorList>
    </citation>
    <scope>NUCLEOTIDE SEQUENCE</scope>
    <source>
        <strain evidence="2">NBRC 16418</strain>
    </source>
</reference>
<sequence>MTVDEAERVRALLHDVGFPEPRHDIGETVRIGRRRRATRWTTVVAAGAAALVGAAVAVQGGPAAPPPRRDDEVARPATDCDLENLPLPDGVTSATVTGIDPTGRFVVGSSDRDAGILWTDGQPRLLPAGSGGAAAVNASGVVVGTAGTGDASPAWVYRDGRVERLPVPPDGGASAVSINAAGDIAGTIAGSAGTPAPIVWPAGEPRTYRLYTTPGPPVVRAITDTGVVVGGIEGRGPYRWNAYGDGQALPIMPAAAGGVAVDATGTWATGLLHWSLDRPDPRVNSYFPGGRTAVRWNLATGEVTATGIDTMPVAVDPTGRVLLPQDPPRLVGPDNVQRPLPVDRRSHVTVAVGMSDNGVVVGYGSARDKDPATGLLASRPLRWVCVG</sequence>
<feature type="transmembrane region" description="Helical" evidence="1">
    <location>
        <begin position="40"/>
        <end position="58"/>
    </location>
</feature>